<dbReference type="InterPro" id="IPR036770">
    <property type="entry name" value="Ankyrin_rpt-contain_sf"/>
</dbReference>
<reference evidence="2" key="2">
    <citation type="journal article" date="2023" name="IMA Fungus">
        <title>Comparative genomic study of the Penicillium genus elucidates a diverse pangenome and 15 lateral gene transfer events.</title>
        <authorList>
            <person name="Petersen C."/>
            <person name="Sorensen T."/>
            <person name="Nielsen M.R."/>
            <person name="Sondergaard T.E."/>
            <person name="Sorensen J.L."/>
            <person name="Fitzpatrick D.A."/>
            <person name="Frisvad J.C."/>
            <person name="Nielsen K.L."/>
        </authorList>
    </citation>
    <scope>NUCLEOTIDE SEQUENCE</scope>
    <source>
        <strain evidence="2">IBT 21917</strain>
    </source>
</reference>
<evidence type="ECO:0000313" key="2">
    <source>
        <dbReference type="EMBL" id="KAJ5183178.1"/>
    </source>
</evidence>
<evidence type="ECO:0008006" key="4">
    <source>
        <dbReference type="Google" id="ProtNLM"/>
    </source>
</evidence>
<dbReference type="Proteomes" id="UP001146351">
    <property type="component" value="Unassembled WGS sequence"/>
</dbReference>
<evidence type="ECO:0000313" key="3">
    <source>
        <dbReference type="Proteomes" id="UP001146351"/>
    </source>
</evidence>
<gene>
    <name evidence="2" type="ORF">N7492_000794</name>
</gene>
<dbReference type="AlphaFoldDB" id="A0A9W9IQ88"/>
<evidence type="ECO:0000256" key="1">
    <source>
        <dbReference type="SAM" id="MobiDB-lite"/>
    </source>
</evidence>
<proteinExistence type="predicted"/>
<dbReference type="Gene3D" id="1.25.40.20">
    <property type="entry name" value="Ankyrin repeat-containing domain"/>
    <property type="match status" value="1"/>
</dbReference>
<organism evidence="2 3">
    <name type="scientific">Penicillium capsulatum</name>
    <dbReference type="NCBI Taxonomy" id="69766"/>
    <lineage>
        <taxon>Eukaryota</taxon>
        <taxon>Fungi</taxon>
        <taxon>Dikarya</taxon>
        <taxon>Ascomycota</taxon>
        <taxon>Pezizomycotina</taxon>
        <taxon>Eurotiomycetes</taxon>
        <taxon>Eurotiomycetidae</taxon>
        <taxon>Eurotiales</taxon>
        <taxon>Aspergillaceae</taxon>
        <taxon>Penicillium</taxon>
    </lineage>
</organism>
<reference evidence="2" key="1">
    <citation type="submission" date="2022-11" db="EMBL/GenBank/DDBJ databases">
        <authorList>
            <person name="Petersen C."/>
        </authorList>
    </citation>
    <scope>NUCLEOTIDE SEQUENCE</scope>
    <source>
        <strain evidence="2">IBT 21917</strain>
    </source>
</reference>
<accession>A0A9W9IQ88</accession>
<protein>
    <recommendedName>
        <fullName evidence="4">Ankyrin repeat protein</fullName>
    </recommendedName>
</protein>
<dbReference type="SUPFAM" id="SSF48403">
    <property type="entry name" value="Ankyrin repeat"/>
    <property type="match status" value="1"/>
</dbReference>
<dbReference type="EMBL" id="JAPQKO010000001">
    <property type="protein sequence ID" value="KAJ5183178.1"/>
    <property type="molecule type" value="Genomic_DNA"/>
</dbReference>
<name>A0A9W9IQ88_9EURO</name>
<keyword evidence="3" id="KW-1185">Reference proteome</keyword>
<feature type="region of interest" description="Disordered" evidence="1">
    <location>
        <begin position="124"/>
        <end position="144"/>
    </location>
</feature>
<comment type="caution">
    <text evidence="2">The sequence shown here is derived from an EMBL/GenBank/DDBJ whole genome shotgun (WGS) entry which is preliminary data.</text>
</comment>
<sequence length="144" mass="16334">MWIELGLTESQDKLGYILQFKRRIDLRAQNRIRRTILHPMAAVSHLLGCQLLVSEHPDLVSGSDRHGDTPLCLVIRRSHADIYNLLIDQGQVDYTHRNENAQSLMLDSIARSNLKLVKKMADKTPKSLNHRPKNAGHTPLLTAV</sequence>